<dbReference type="SUPFAM" id="SSF51445">
    <property type="entry name" value="(Trans)glycosidases"/>
    <property type="match status" value="1"/>
</dbReference>
<feature type="domain" description="Beta-galactosidase C-terminal" evidence="12">
    <location>
        <begin position="617"/>
        <end position="672"/>
    </location>
</feature>
<feature type="binding site" evidence="9">
    <location>
        <position position="167"/>
    </location>
    <ligand>
        <name>Zn(2+)</name>
        <dbReference type="ChEBI" id="CHEBI:29105"/>
    </ligand>
</feature>
<dbReference type="Pfam" id="PF08533">
    <property type="entry name" value="Glyco_hydro_42C"/>
    <property type="match status" value="1"/>
</dbReference>
<keyword evidence="14" id="KW-1185">Reference proteome</keyword>
<dbReference type="InterPro" id="IPR013739">
    <property type="entry name" value="Beta_galactosidase_C"/>
</dbReference>
<dbReference type="PIRSF" id="PIRSF001084">
    <property type="entry name" value="B-galactosidase"/>
    <property type="match status" value="1"/>
</dbReference>
<evidence type="ECO:0000256" key="6">
    <source>
        <dbReference type="PIRNR" id="PIRNR001084"/>
    </source>
</evidence>
<sequence>MKRHEPARATQGWQRGGILFGCDYNPEQWPESVWNDDVALMVQAGIDIVAINIFGWASIEPRPGEYDFDSLDAIIALLHENGIRVNLGTGTSSPPPWLSTQHPEILPVMADGTTRWPGGRQAWCPSSPVFREHALRLASVVAERYGDHPAVALWHVSNELGCHNALCYCDVSATSFRRWLEARYATIERLNDAWGTSFWSQRYSRWSEILPPRTTVSTVNPGHRLDFERFSSEELLSYYRDELAIVRAASSVPVTTNFMITAHIRTQDYWRWAPEVDLIANDHYVDYRLEHPEAEVSFSADLTRGLADGNPWLLMETSTSAVSWQPYNIAKVPGELARTVASHVARGADGICFFQWRASRQGAEKFHSALLPHAGTDSGIWRETLGVSAMLDQLAPVSGSRVDARAAIMFSWEAWWAVENDTHPSQDVKYMPEAHRAYAALRTAGVTVDFVPPGANLSGYSLVIVPTLYCITDVDAQALSDYVAGGGHVMVTFFSGLADDELRLRMDVTQATPPGAFAELLGAWTEEFFPLNADGTVVLSDGSTGTIWTEIVRVTTATVMTEFADGQLPGQPAATSNVFGEGRAIYVATALDDDSYAELMAGALTEAGVVGHALGRDVEVVSRSNDTDRFVFVINHSDREVSFTGTGTELTTGERVEGTVFVPAGAVRVLRESIH</sequence>
<accession>A0A2C8ZAQ9</accession>
<evidence type="ECO:0000256" key="3">
    <source>
        <dbReference type="ARBA" id="ARBA00012756"/>
    </source>
</evidence>
<evidence type="ECO:0000259" key="10">
    <source>
        <dbReference type="Pfam" id="PF02449"/>
    </source>
</evidence>
<feature type="binding site" evidence="8">
    <location>
        <position position="120"/>
    </location>
    <ligand>
        <name>substrate</name>
    </ligand>
</feature>
<dbReference type="CDD" id="cd03143">
    <property type="entry name" value="A4_beta-galactosidase_middle_domain"/>
    <property type="match status" value="1"/>
</dbReference>
<gene>
    <name evidence="13" type="ORF">SAMN06296378_1203</name>
</gene>
<dbReference type="InterPro" id="IPR017853">
    <property type="entry name" value="GH"/>
</dbReference>
<evidence type="ECO:0000313" key="14">
    <source>
        <dbReference type="Proteomes" id="UP000219440"/>
    </source>
</evidence>
<organism evidence="13 14">
    <name type="scientific">Salinibacterium xinjiangense</name>
    <dbReference type="NCBI Taxonomy" id="386302"/>
    <lineage>
        <taxon>Bacteria</taxon>
        <taxon>Bacillati</taxon>
        <taxon>Actinomycetota</taxon>
        <taxon>Actinomycetes</taxon>
        <taxon>Micrococcales</taxon>
        <taxon>Microbacteriaceae</taxon>
        <taxon>Salinibacterium</taxon>
    </lineage>
</organism>
<dbReference type="InterPro" id="IPR013529">
    <property type="entry name" value="Glyco_hydro_42_N"/>
</dbReference>
<keyword evidence="4 6" id="KW-0378">Hydrolase</keyword>
<evidence type="ECO:0000256" key="1">
    <source>
        <dbReference type="ARBA" id="ARBA00001412"/>
    </source>
</evidence>
<evidence type="ECO:0000256" key="2">
    <source>
        <dbReference type="ARBA" id="ARBA00005940"/>
    </source>
</evidence>
<name>A0A2C8ZAQ9_9MICO</name>
<feature type="active site" description="Nucleophile" evidence="7">
    <location>
        <position position="316"/>
    </location>
</feature>
<keyword evidence="9" id="KW-0479">Metal-binding</keyword>
<protein>
    <recommendedName>
        <fullName evidence="3 6">Beta-galactosidase</fullName>
        <shortName evidence="6">Beta-gal</shortName>
        <ecNumber evidence="3 6">3.2.1.23</ecNumber>
    </recommendedName>
</protein>
<feature type="binding site" evidence="8">
    <location>
        <position position="324"/>
    </location>
    <ligand>
        <name>substrate</name>
    </ligand>
</feature>
<evidence type="ECO:0000256" key="5">
    <source>
        <dbReference type="ARBA" id="ARBA00023295"/>
    </source>
</evidence>
<feature type="domain" description="Beta-galactosidase trimerisation" evidence="11">
    <location>
        <begin position="404"/>
        <end position="609"/>
    </location>
</feature>
<dbReference type="GO" id="GO:0046872">
    <property type="term" value="F:metal ion binding"/>
    <property type="evidence" value="ECO:0007669"/>
    <property type="project" value="UniProtKB-KW"/>
</dbReference>
<dbReference type="SUPFAM" id="SSF52317">
    <property type="entry name" value="Class I glutamine amidotransferase-like"/>
    <property type="match status" value="1"/>
</dbReference>
<dbReference type="InterPro" id="IPR013780">
    <property type="entry name" value="Glyco_hydro_b"/>
</dbReference>
<feature type="binding site" evidence="8">
    <location>
        <position position="158"/>
    </location>
    <ligand>
        <name>substrate</name>
    </ligand>
</feature>
<dbReference type="GO" id="GO:0006012">
    <property type="term" value="P:galactose metabolic process"/>
    <property type="evidence" value="ECO:0007669"/>
    <property type="project" value="InterPro"/>
</dbReference>
<dbReference type="InterPro" id="IPR013738">
    <property type="entry name" value="Beta_galactosidase_Trimer"/>
</dbReference>
<evidence type="ECO:0000256" key="7">
    <source>
        <dbReference type="PIRSR" id="PIRSR001084-1"/>
    </source>
</evidence>
<feature type="active site" description="Proton donor" evidence="7">
    <location>
        <position position="159"/>
    </location>
</feature>
<dbReference type="InterPro" id="IPR003476">
    <property type="entry name" value="Glyco_hydro_42"/>
</dbReference>
<feature type="domain" description="Glycoside hydrolase family 42 N-terminal" evidence="10">
    <location>
        <begin position="23"/>
        <end position="392"/>
    </location>
</feature>
<dbReference type="InterPro" id="IPR029062">
    <property type="entry name" value="Class_I_gatase-like"/>
</dbReference>
<keyword evidence="5 6" id="KW-0326">Glycosidase</keyword>
<feature type="binding site" evidence="9">
    <location>
        <position position="124"/>
    </location>
    <ligand>
        <name>Zn(2+)</name>
        <dbReference type="ChEBI" id="CHEBI:29105"/>
    </ligand>
</feature>
<comment type="similarity">
    <text evidence="2 6">Belongs to the glycosyl hydrolase 42 family.</text>
</comment>
<evidence type="ECO:0000256" key="4">
    <source>
        <dbReference type="ARBA" id="ARBA00022801"/>
    </source>
</evidence>
<dbReference type="GO" id="GO:0009341">
    <property type="term" value="C:beta-galactosidase complex"/>
    <property type="evidence" value="ECO:0007669"/>
    <property type="project" value="InterPro"/>
</dbReference>
<dbReference type="Pfam" id="PF08532">
    <property type="entry name" value="Glyco_hydro_42M"/>
    <property type="match status" value="1"/>
</dbReference>
<feature type="binding site" evidence="9">
    <location>
        <position position="169"/>
    </location>
    <ligand>
        <name>Zn(2+)</name>
        <dbReference type="ChEBI" id="CHEBI:29105"/>
    </ligand>
</feature>
<keyword evidence="9" id="KW-0862">Zinc</keyword>
<evidence type="ECO:0000259" key="11">
    <source>
        <dbReference type="Pfam" id="PF08532"/>
    </source>
</evidence>
<evidence type="ECO:0000256" key="9">
    <source>
        <dbReference type="PIRSR" id="PIRSR001084-3"/>
    </source>
</evidence>
<dbReference type="Proteomes" id="UP000219440">
    <property type="component" value="Unassembled WGS sequence"/>
</dbReference>
<dbReference type="EMBL" id="OCST01000002">
    <property type="protein sequence ID" value="SOE61091.1"/>
    <property type="molecule type" value="Genomic_DNA"/>
</dbReference>
<dbReference type="RefSeq" id="WP_229671231.1">
    <property type="nucleotide sequence ID" value="NZ_BMLC01000001.1"/>
</dbReference>
<comment type="catalytic activity">
    <reaction evidence="1 6">
        <text>Hydrolysis of terminal non-reducing beta-D-galactose residues in beta-D-galactosides.</text>
        <dbReference type="EC" id="3.2.1.23"/>
    </reaction>
</comment>
<dbReference type="Gene3D" id="3.40.50.880">
    <property type="match status" value="1"/>
</dbReference>
<dbReference type="PANTHER" id="PTHR36447">
    <property type="entry name" value="BETA-GALACTOSIDASE GANA"/>
    <property type="match status" value="1"/>
</dbReference>
<dbReference type="GO" id="GO:0004565">
    <property type="term" value="F:beta-galactosidase activity"/>
    <property type="evidence" value="ECO:0007669"/>
    <property type="project" value="UniProtKB-EC"/>
</dbReference>
<reference evidence="13 14" key="1">
    <citation type="submission" date="2017-09" db="EMBL/GenBank/DDBJ databases">
        <authorList>
            <person name="Ehlers B."/>
            <person name="Leendertz F.H."/>
        </authorList>
    </citation>
    <scope>NUCLEOTIDE SEQUENCE [LARGE SCALE GENOMIC DNA]</scope>
    <source>
        <strain evidence="13 14">CGMCC 1.05381</strain>
    </source>
</reference>
<evidence type="ECO:0000259" key="12">
    <source>
        <dbReference type="Pfam" id="PF08533"/>
    </source>
</evidence>
<evidence type="ECO:0000256" key="8">
    <source>
        <dbReference type="PIRSR" id="PIRSR001084-2"/>
    </source>
</evidence>
<dbReference type="Gene3D" id="3.20.20.80">
    <property type="entry name" value="Glycosidases"/>
    <property type="match status" value="1"/>
</dbReference>
<dbReference type="AlphaFoldDB" id="A0A2C8ZAQ9"/>
<proteinExistence type="inferred from homology"/>
<dbReference type="PANTHER" id="PTHR36447:SF1">
    <property type="entry name" value="BETA-GALACTOSIDASE GANA"/>
    <property type="match status" value="1"/>
</dbReference>
<dbReference type="EC" id="3.2.1.23" evidence="3 6"/>
<dbReference type="Gene3D" id="2.60.40.1180">
    <property type="entry name" value="Golgi alpha-mannosidase II"/>
    <property type="match status" value="1"/>
</dbReference>
<dbReference type="Pfam" id="PF02449">
    <property type="entry name" value="Glyco_hydro_42"/>
    <property type="match status" value="1"/>
</dbReference>
<evidence type="ECO:0000313" key="13">
    <source>
        <dbReference type="EMBL" id="SOE61091.1"/>
    </source>
</evidence>